<protein>
    <submittedName>
        <fullName evidence="1">Uncharacterized protein</fullName>
    </submittedName>
</protein>
<reference evidence="1" key="1">
    <citation type="submission" date="2020-02" db="EMBL/GenBank/DDBJ databases">
        <authorList>
            <person name="Meier V. D."/>
        </authorList>
    </citation>
    <scope>NUCLEOTIDE SEQUENCE</scope>
    <source>
        <strain evidence="1">AVDCRST_MAG68</strain>
    </source>
</reference>
<proteinExistence type="predicted"/>
<gene>
    <name evidence="1" type="ORF">AVDCRST_MAG68-3237</name>
</gene>
<accession>A0A6J4LZR6</accession>
<feature type="non-terminal residue" evidence="1">
    <location>
        <position position="84"/>
    </location>
</feature>
<sequence>EEDGHRGGRAGRRGLAGRVRAGGELLRRRAGVQRVRAVDAPLAHEHPHQHGAPPAVPGALLGGISLPAGQPEHVAAGSDRGVPV</sequence>
<name>A0A6J4LZR6_9BACT</name>
<dbReference type="EMBL" id="CADCTW010000156">
    <property type="protein sequence ID" value="CAA9345258.1"/>
    <property type="molecule type" value="Genomic_DNA"/>
</dbReference>
<organism evidence="1">
    <name type="scientific">uncultured Gemmatimonadota bacterium</name>
    <dbReference type="NCBI Taxonomy" id="203437"/>
    <lineage>
        <taxon>Bacteria</taxon>
        <taxon>Pseudomonadati</taxon>
        <taxon>Gemmatimonadota</taxon>
        <taxon>environmental samples</taxon>
    </lineage>
</organism>
<evidence type="ECO:0000313" key="1">
    <source>
        <dbReference type="EMBL" id="CAA9345258.1"/>
    </source>
</evidence>
<feature type="non-terminal residue" evidence="1">
    <location>
        <position position="1"/>
    </location>
</feature>
<dbReference type="AlphaFoldDB" id="A0A6J4LZR6"/>